<comment type="caution">
    <text evidence="17">The sequence shown here is derived from an EMBL/GenBank/DDBJ whole genome shotgun (WGS) entry which is preliminary data.</text>
</comment>
<dbReference type="GO" id="GO:0006109">
    <property type="term" value="P:regulation of carbohydrate metabolic process"/>
    <property type="evidence" value="ECO:0007669"/>
    <property type="project" value="UniProtKB-UniRule"/>
</dbReference>
<feature type="active site" evidence="16">
    <location>
        <position position="138"/>
    </location>
</feature>
<feature type="binding site" evidence="16">
    <location>
        <position position="202"/>
    </location>
    <ligand>
        <name>Mg(2+)</name>
        <dbReference type="ChEBI" id="CHEBI:18420"/>
    </ligand>
</feature>
<gene>
    <name evidence="16" type="primary">hprK</name>
    <name evidence="17" type="ORF">BWX42_01800</name>
</gene>
<comment type="similarity">
    <text evidence="3 16">Belongs to the HPrK/P family.</text>
</comment>
<dbReference type="NCBIfam" id="TIGR00679">
    <property type="entry name" value="hpr-ser"/>
    <property type="match status" value="1"/>
</dbReference>
<keyword evidence="6 16" id="KW-0808">Transferase</keyword>
<keyword evidence="12 16" id="KW-0511">Multifunctional enzyme</keyword>
<dbReference type="SUPFAM" id="SSF53795">
    <property type="entry name" value="PEP carboxykinase-like"/>
    <property type="match status" value="1"/>
</dbReference>
<evidence type="ECO:0000313" key="17">
    <source>
        <dbReference type="EMBL" id="OOL80683.1"/>
    </source>
</evidence>
<dbReference type="FunFam" id="3.40.50.300:FF:000174">
    <property type="entry name" value="HPr kinase/phosphorylase"/>
    <property type="match status" value="1"/>
</dbReference>
<evidence type="ECO:0000256" key="13">
    <source>
        <dbReference type="ARBA" id="ARBA00023277"/>
    </source>
</evidence>
<dbReference type="Pfam" id="PF02603">
    <property type="entry name" value="Hpr_kinase_N"/>
    <property type="match status" value="1"/>
</dbReference>
<comment type="domain">
    <text evidence="16">The Walker A ATP-binding motif also binds Pi and PPi.</text>
</comment>
<evidence type="ECO:0000313" key="18">
    <source>
        <dbReference type="Proteomes" id="UP000190409"/>
    </source>
</evidence>
<dbReference type="Pfam" id="PF07475">
    <property type="entry name" value="Hpr_kinase_C"/>
    <property type="match status" value="1"/>
</dbReference>
<reference evidence="17 18" key="1">
    <citation type="submission" date="2017-01" db="EMBL/GenBank/DDBJ databases">
        <title>Complete Genome Sequence of Dolosigranulum pigrum isolated from a Patient with interstitial lung disease.</title>
        <authorList>
            <person name="Mukhopadhyay R."/>
            <person name="Joaquin J."/>
            <person name="Hogue R."/>
            <person name="Fitzgerald S."/>
            <person name="Jospin G."/>
            <person name="Eisen J.A."/>
            <person name="Chaturvedi V."/>
        </authorList>
    </citation>
    <scope>NUCLEOTIDE SEQUENCE [LARGE SCALE GENOMIC DNA]</scope>
    <source>
        <strain evidence="17 18">15S00348</strain>
    </source>
</reference>
<dbReference type="InterPro" id="IPR011104">
    <property type="entry name" value="Hpr_kin/Pase_C"/>
</dbReference>
<keyword evidence="7 16" id="KW-0479">Metal-binding</keyword>
<dbReference type="PANTHER" id="PTHR30305">
    <property type="entry name" value="PROTEIN YJDM-RELATED"/>
    <property type="match status" value="1"/>
</dbReference>
<dbReference type="Gene3D" id="3.40.50.300">
    <property type="entry name" value="P-loop containing nucleotide triphosphate hydrolases"/>
    <property type="match status" value="1"/>
</dbReference>
<evidence type="ECO:0000256" key="3">
    <source>
        <dbReference type="ARBA" id="ARBA00006883"/>
    </source>
</evidence>
<name>A0A1S8KM17_9LACT</name>
<dbReference type="PANTHER" id="PTHR30305:SF1">
    <property type="entry name" value="HPR KINASE_PHOSPHORYLASE"/>
    <property type="match status" value="1"/>
</dbReference>
<feature type="active site" evidence="16">
    <location>
        <position position="243"/>
    </location>
</feature>
<dbReference type="EMBL" id="MUYF01000003">
    <property type="protein sequence ID" value="OOL80683.1"/>
    <property type="molecule type" value="Genomic_DNA"/>
</dbReference>
<dbReference type="InterPro" id="IPR003755">
    <property type="entry name" value="HPr(Ser)_kin/Pase"/>
</dbReference>
<feature type="binding site" evidence="16">
    <location>
        <position position="160"/>
    </location>
    <ligand>
        <name>Mg(2+)</name>
        <dbReference type="ChEBI" id="CHEBI:18420"/>
    </ligand>
</feature>
<dbReference type="CDD" id="cd01918">
    <property type="entry name" value="HprK_C"/>
    <property type="match status" value="1"/>
</dbReference>
<evidence type="ECO:0000256" key="14">
    <source>
        <dbReference type="ARBA" id="ARBA00033012"/>
    </source>
</evidence>
<dbReference type="GO" id="GO:0005524">
    <property type="term" value="F:ATP binding"/>
    <property type="evidence" value="ECO:0007669"/>
    <property type="project" value="UniProtKB-UniRule"/>
</dbReference>
<evidence type="ECO:0000256" key="15">
    <source>
        <dbReference type="ARBA" id="ARBA00047657"/>
    </source>
</evidence>
<comment type="catalytic activity">
    <reaction evidence="15 16">
        <text>[HPr protein]-O-phospho-L-serine + phosphate + H(+) = [HPr protein]-L-serine + diphosphate</text>
        <dbReference type="Rhea" id="RHEA:46604"/>
        <dbReference type="Rhea" id="RHEA-COMP:11602"/>
        <dbReference type="Rhea" id="RHEA-COMP:11603"/>
        <dbReference type="ChEBI" id="CHEBI:15378"/>
        <dbReference type="ChEBI" id="CHEBI:29999"/>
        <dbReference type="ChEBI" id="CHEBI:33019"/>
        <dbReference type="ChEBI" id="CHEBI:43474"/>
        <dbReference type="ChEBI" id="CHEBI:83421"/>
    </reaction>
</comment>
<dbReference type="GO" id="GO:0000287">
    <property type="term" value="F:magnesium ion binding"/>
    <property type="evidence" value="ECO:0007669"/>
    <property type="project" value="UniProtKB-UniRule"/>
</dbReference>
<dbReference type="HAMAP" id="MF_01249">
    <property type="entry name" value="HPr_kinase"/>
    <property type="match status" value="1"/>
</dbReference>
<dbReference type="AlphaFoldDB" id="A0A1S8KM17"/>
<feature type="region of interest" description="Important for the catalytic mechanism of both phosphorylation and dephosphorylation" evidence="16">
    <location>
        <begin position="201"/>
        <end position="210"/>
    </location>
</feature>
<feature type="active site" description="Proton acceptor; for phosphorylation activity. Proton donor; for dephosphorylation activity" evidence="16">
    <location>
        <position position="177"/>
    </location>
</feature>
<comment type="catalytic activity">
    <reaction evidence="1 16">
        <text>[HPr protein]-L-serine + ATP = [HPr protein]-O-phospho-L-serine + ADP + H(+)</text>
        <dbReference type="Rhea" id="RHEA:46600"/>
        <dbReference type="Rhea" id="RHEA-COMP:11602"/>
        <dbReference type="Rhea" id="RHEA-COMP:11603"/>
        <dbReference type="ChEBI" id="CHEBI:15378"/>
        <dbReference type="ChEBI" id="CHEBI:29999"/>
        <dbReference type="ChEBI" id="CHEBI:30616"/>
        <dbReference type="ChEBI" id="CHEBI:83421"/>
        <dbReference type="ChEBI" id="CHEBI:456216"/>
    </reaction>
</comment>
<dbReference type="SUPFAM" id="SSF75138">
    <property type="entry name" value="HprK N-terminal domain-like"/>
    <property type="match status" value="1"/>
</dbReference>
<evidence type="ECO:0000256" key="10">
    <source>
        <dbReference type="ARBA" id="ARBA00022840"/>
    </source>
</evidence>
<evidence type="ECO:0000256" key="9">
    <source>
        <dbReference type="ARBA" id="ARBA00022777"/>
    </source>
</evidence>
<dbReference type="GO" id="GO:0000155">
    <property type="term" value="F:phosphorelay sensor kinase activity"/>
    <property type="evidence" value="ECO:0007669"/>
    <property type="project" value="InterPro"/>
</dbReference>
<evidence type="ECO:0000256" key="4">
    <source>
        <dbReference type="ARBA" id="ARBA00018922"/>
    </source>
</evidence>
<sequence length="314" mass="35141">MTVTIRELVDGVSGLKVVAGDDFMDRRISVADVSRPSIEMTGYFNFYPADRVQIFGRTEISFAERMTSDERKIIMKKMCTEETPCFIITRDLTPPEELIEAATHRGIPVLVANKATTRLVSNLTNFLESNLADRCSQHGVLIDIYGMGVLIIGDSGIGKSETALELVKRGHRLVADDRVDLFVLDDSRIIGEPPEILRNLIEIRGLGVIDVVNLFGVGAVRASKTVNLVINLEHWDKNREYDRLGNNTESFKIFNVDLPKISIPVRVGRNLAIIIELAAMNRRAKDMGHDSTQTFEDNLARLIQQNTLTDSKEK</sequence>
<keyword evidence="9 16" id="KW-0418">Kinase</keyword>
<organism evidence="17 18">
    <name type="scientific">Dolosigranulum pigrum</name>
    <dbReference type="NCBI Taxonomy" id="29394"/>
    <lineage>
        <taxon>Bacteria</taxon>
        <taxon>Bacillati</taxon>
        <taxon>Bacillota</taxon>
        <taxon>Bacilli</taxon>
        <taxon>Lactobacillales</taxon>
        <taxon>Carnobacteriaceae</taxon>
        <taxon>Dolosigranulum</taxon>
    </lineage>
</organism>
<keyword evidence="10 16" id="KW-0067">ATP-binding</keyword>
<keyword evidence="5 16" id="KW-0723">Serine/threonine-protein kinase</keyword>
<comment type="miscellaneous">
    <text evidence="16">Both phosphorylation and phosphorolysis are carried out by the same active site and suggest a common mechanism for both reactions.</text>
</comment>
<comment type="cofactor">
    <cofactor evidence="2 16">
        <name>Mg(2+)</name>
        <dbReference type="ChEBI" id="CHEBI:18420"/>
    </cofactor>
</comment>
<evidence type="ECO:0000256" key="5">
    <source>
        <dbReference type="ARBA" id="ARBA00022527"/>
    </source>
</evidence>
<feature type="region of interest" description="Important for the catalytic mechanism of dephosphorylation" evidence="16">
    <location>
        <begin position="264"/>
        <end position="269"/>
    </location>
</feature>
<comment type="subunit">
    <text evidence="16">Homohexamer.</text>
</comment>
<dbReference type="Gene3D" id="3.40.1390.20">
    <property type="entry name" value="HprK N-terminal domain-like"/>
    <property type="match status" value="1"/>
</dbReference>
<evidence type="ECO:0000256" key="11">
    <source>
        <dbReference type="ARBA" id="ARBA00022842"/>
    </source>
</evidence>
<evidence type="ECO:0000256" key="6">
    <source>
        <dbReference type="ARBA" id="ARBA00022679"/>
    </source>
</evidence>
<dbReference type="Proteomes" id="UP000190409">
    <property type="component" value="Unassembled WGS sequence"/>
</dbReference>
<keyword evidence="11 16" id="KW-0460">Magnesium</keyword>
<dbReference type="EC" id="2.7.4.-" evidence="16"/>
<dbReference type="InterPro" id="IPR027417">
    <property type="entry name" value="P-loop_NTPase"/>
</dbReference>
<evidence type="ECO:0000256" key="8">
    <source>
        <dbReference type="ARBA" id="ARBA00022741"/>
    </source>
</evidence>
<dbReference type="RefSeq" id="WP_077862219.1">
    <property type="nucleotide sequence ID" value="NZ_CAJHJL010000001.1"/>
</dbReference>
<evidence type="ECO:0000256" key="2">
    <source>
        <dbReference type="ARBA" id="ARBA00001946"/>
    </source>
</evidence>
<dbReference type="GO" id="GO:0004712">
    <property type="term" value="F:protein serine/threonine/tyrosine kinase activity"/>
    <property type="evidence" value="ECO:0007669"/>
    <property type="project" value="UniProtKB-UniRule"/>
</dbReference>
<protein>
    <recommendedName>
        <fullName evidence="4 16">HPr kinase/phosphorylase</fullName>
        <shortName evidence="16">HPrK/P</shortName>
        <ecNumber evidence="16">2.7.11.-</ecNumber>
        <ecNumber evidence="16">2.7.4.-</ecNumber>
    </recommendedName>
    <alternativeName>
        <fullName evidence="14 16">HPr(Ser) kinase/phosphorylase</fullName>
    </alternativeName>
</protein>
<accession>A0A1S8KM17</accession>
<dbReference type="GO" id="GO:0004674">
    <property type="term" value="F:protein serine/threonine kinase activity"/>
    <property type="evidence" value="ECO:0007669"/>
    <property type="project" value="UniProtKB-KW"/>
</dbReference>
<evidence type="ECO:0000256" key="7">
    <source>
        <dbReference type="ARBA" id="ARBA00022723"/>
    </source>
</evidence>
<keyword evidence="13 16" id="KW-0119">Carbohydrate metabolism</keyword>
<feature type="active site" evidence="16">
    <location>
        <position position="159"/>
    </location>
</feature>
<feature type="binding site" evidence="16">
    <location>
        <begin position="153"/>
        <end position="160"/>
    </location>
    <ligand>
        <name>ATP</name>
        <dbReference type="ChEBI" id="CHEBI:30616"/>
    </ligand>
</feature>
<keyword evidence="8 16" id="KW-0547">Nucleotide-binding</keyword>
<dbReference type="EC" id="2.7.11.-" evidence="16"/>
<evidence type="ECO:0000256" key="12">
    <source>
        <dbReference type="ARBA" id="ARBA00023268"/>
    </source>
</evidence>
<evidence type="ECO:0000256" key="16">
    <source>
        <dbReference type="HAMAP-Rule" id="MF_01249"/>
    </source>
</evidence>
<dbReference type="InterPro" id="IPR028979">
    <property type="entry name" value="Ser_kin/Pase_Hpr-like_N_sf"/>
</dbReference>
<comment type="function">
    <text evidence="16">Catalyzes the ATP- as well as the pyrophosphate-dependent phosphorylation of a specific serine residue in HPr, a phosphocarrier protein of the phosphoenolpyruvate-dependent sugar phosphotransferase system (PTS). HprK/P also catalyzes the pyrophosphate-producing, inorganic phosphate-dependent dephosphorylation (phosphorolysis) of seryl-phosphorylated HPr (P-Ser-HPr). The two antagonistic activities of HprK/P are regulated by several intracellular metabolites, which change their concentration in response to the absence or presence of rapidly metabolisable carbon sources (glucose, fructose, etc.) in the growth medium. Therefore, by controlling the phosphorylation state of HPr, HPrK/P is a sensor enzyme that plays a major role in the regulation of carbon metabolism and sugar transport: it mediates carbon catabolite repression (CCR), and regulates PTS-catalyzed carbohydrate uptake and inducer exclusion.</text>
</comment>
<proteinExistence type="inferred from homology"/>
<evidence type="ECO:0000256" key="1">
    <source>
        <dbReference type="ARBA" id="ARBA00001120"/>
    </source>
</evidence>
<dbReference type="InterPro" id="IPR011126">
    <property type="entry name" value="Hpr_kin/Pase_Hpr_N"/>
</dbReference>